<proteinExistence type="predicted"/>
<dbReference type="RefSeq" id="XP_026191923.1">
    <property type="nucleotide sequence ID" value="XM_026336138.1"/>
</dbReference>
<dbReference type="InterPro" id="IPR001680">
    <property type="entry name" value="WD40_rpt"/>
</dbReference>
<feature type="compositionally biased region" description="Low complexity" evidence="1">
    <location>
        <begin position="127"/>
        <end position="136"/>
    </location>
</feature>
<sequence>MGTHRGVGILVLTSKPLAGYVLPQRQTATAAWVCFGSRGIQDVFIHGPYATALREPACLSAVLSDEQQFLASLAGATQEDAAGAAAVSLTRLLITKLLPQGSTRDGDRSLRHNRAPQPAANSLQRLQQKQQKQQQQMYECQPVPLPRWLASSPGFSRLRDSQQESGTRISACAVASDCRAALGFCNGVLLLVPLPAREREEKLKEQEAAAAALSRESCSPSSQHMSSPQQAVWVLQGHDAEITDVSVAPRSLLASAGLTGCVLIHVLPACSSSSNSSSASSKKRGSGKTPAAGAAEAGGFVAVGPTLSLQYTHPVLSVSLSPDCSLSHFPAAAALLSDAQAARASLQGCAAAVRGGTVASFPGGPSFSRLRQFHASTSAPASSLHQREGGLRSVCAVGCMNGSLLLHTRGFYAERDVLLQQGDAPICCCRWRGSLLAWGTTSGSVHVFHVSSKQKVCCLQRPLGTAAAAGTAAASETAAPPRSASLLQWVQDDLLAVAWETEVQLLRIVSSEDPQPLTGVDAAGATASAFRCGHVISTVDLKGSSVRGVFPSPELPSALQPALCLLKLERAAASAVAGGSCAVVASKDSAEEAVVWLLLVSCGRGCVVSHQRLRLPFSAAPSRQRVVAEPDRAEKREDAERGSHTSKYADFLVAPMAEGGGCILCCGADVFALRPRDAQDKVQWLLQQQPLTLNVELALSTAMLVSDEFATATSLQAVRLLLQQQQREAAAALLPRLVLQRDADWMDLLCLFAEHKALAPFACQLVAAAAAEGAPASTAEGSRAATTAGECAAARRTAFQPPVALYLELLQLLLRDASADLRERFRRERIQEQSEGSMQLQEQSARPPLQGDGAAEAAAFLRCLAAFPPLPAAASVELLQCLLQLPLLCRLSQWGVDAASQETPQQAHARLLRRLQQREQRRPLQEPHGTHEGGSVWDSPLYEPLLRACAVLAHRLRLFCCSAHALLLLQSPRAAVYIHRVLMSPKDAISPCVSEPQGAAIAAEADKRSVTAPSNEFEEENNRILPTPESAAAALAAAVPSMSLQLLQLQAADALTLLCLRPHPAKPWLCEANSARDAGESDNSCSSSSGFRHRSKNPGRGALVFPPEDVVPHLLCAQALLHLYLKAAYSACPAAVACLSLLQVRLLPLCQSGGKNAAHDRAPALSSLHLHVSKGGAAAKDRAAKRASTTEALNPVSSSDSSSTCRSHLAPRALRSAEAAAAAPGDRRAATGRRLASCCVICNKPLAAAPGQRTEFWLLPQGGAAAATWGGESSAPTISASTTPRATTPRNATAGAADTRAAAGWVSQLRTKTATGEISIPGEALVSDDDLRRAEEQGRLAPCGELGRRARTRSPAAPHNTQQANKKNGSRGGALQCTPATAGGVACADNSGYGGSRGHACSPERPKGMWAHTAKRPPNCCPVKAQKAAPDADIVQSMTPTIEEQHAQENSVLHRQEPTLRRVASVTTDAVGTSEKAKKKADDGARTRDHEVKSLALYRLSYIGDCGGSEVSMHRE</sequence>
<feature type="compositionally biased region" description="Low complexity" evidence="1">
    <location>
        <begin position="1273"/>
        <end position="1297"/>
    </location>
</feature>
<feature type="region of interest" description="Disordered" evidence="1">
    <location>
        <begin position="271"/>
        <end position="291"/>
    </location>
</feature>
<dbReference type="SUPFAM" id="SSF50978">
    <property type="entry name" value="WD40 repeat-like"/>
    <property type="match status" value="1"/>
</dbReference>
<dbReference type="Gene3D" id="2.130.10.10">
    <property type="entry name" value="YVTN repeat-like/Quinoprotein amine dehydrogenase"/>
    <property type="match status" value="1"/>
</dbReference>
<feature type="region of interest" description="Disordered" evidence="1">
    <location>
        <begin position="1338"/>
        <end position="1375"/>
    </location>
</feature>
<reference evidence="3" key="1">
    <citation type="submission" date="2025-08" db="UniProtKB">
        <authorList>
            <consortium name="RefSeq"/>
        </authorList>
    </citation>
    <scope>IDENTIFICATION</scope>
</reference>
<feature type="region of interest" description="Disordered" evidence="1">
    <location>
        <begin position="100"/>
        <end position="137"/>
    </location>
</feature>
<feature type="region of interest" description="Disordered" evidence="1">
    <location>
        <begin position="1267"/>
        <end position="1297"/>
    </location>
</feature>
<dbReference type="GeneID" id="34621706"/>
<dbReference type="Proteomes" id="UP000515125">
    <property type="component" value="Unplaced"/>
</dbReference>
<protein>
    <submittedName>
        <fullName evidence="3">Uncharacterized protein LOC34621706</fullName>
    </submittedName>
</protein>
<name>A0A6P6RVN0_9EIME</name>
<dbReference type="InterPro" id="IPR036322">
    <property type="entry name" value="WD40_repeat_dom_sf"/>
</dbReference>
<evidence type="ECO:0000313" key="2">
    <source>
        <dbReference type="Proteomes" id="UP000515125"/>
    </source>
</evidence>
<organism evidence="2 3">
    <name type="scientific">Cyclospora cayetanensis</name>
    <dbReference type="NCBI Taxonomy" id="88456"/>
    <lineage>
        <taxon>Eukaryota</taxon>
        <taxon>Sar</taxon>
        <taxon>Alveolata</taxon>
        <taxon>Apicomplexa</taxon>
        <taxon>Conoidasida</taxon>
        <taxon>Coccidia</taxon>
        <taxon>Eucoccidiorida</taxon>
        <taxon>Eimeriorina</taxon>
        <taxon>Eimeriidae</taxon>
        <taxon>Cyclospora</taxon>
    </lineage>
</organism>
<dbReference type="OrthoDB" id="354940at2759"/>
<feature type="region of interest" description="Disordered" evidence="1">
    <location>
        <begin position="1179"/>
        <end position="1207"/>
    </location>
</feature>
<gene>
    <name evidence="3" type="primary">LOC34621706</name>
</gene>
<dbReference type="SMART" id="SM00320">
    <property type="entry name" value="WD40"/>
    <property type="match status" value="2"/>
</dbReference>
<feature type="region of interest" description="Disordered" evidence="1">
    <location>
        <begin position="1467"/>
        <end position="1488"/>
    </location>
</feature>
<evidence type="ECO:0000256" key="1">
    <source>
        <dbReference type="SAM" id="MobiDB-lite"/>
    </source>
</evidence>
<feature type="region of interest" description="Disordered" evidence="1">
    <location>
        <begin position="830"/>
        <end position="849"/>
    </location>
</feature>
<evidence type="ECO:0000313" key="3">
    <source>
        <dbReference type="RefSeq" id="XP_026191923.1"/>
    </source>
</evidence>
<feature type="compositionally biased region" description="Low complexity" evidence="1">
    <location>
        <begin position="271"/>
        <end position="280"/>
    </location>
</feature>
<dbReference type="InterPro" id="IPR015943">
    <property type="entry name" value="WD40/YVTN_repeat-like_dom_sf"/>
</dbReference>
<feature type="region of interest" description="Disordered" evidence="1">
    <location>
        <begin position="1076"/>
        <end position="1097"/>
    </location>
</feature>
<accession>A0A6P6RVN0</accession>
<keyword evidence="2" id="KW-1185">Reference proteome</keyword>